<keyword evidence="1" id="KW-1133">Transmembrane helix</keyword>
<evidence type="ECO:0000256" key="1">
    <source>
        <dbReference type="SAM" id="Phobius"/>
    </source>
</evidence>
<gene>
    <name evidence="2" type="ORF">CP975_12805</name>
</gene>
<accession>A0A5J6HG67</accession>
<sequence>MSLHSAAPHTDTTASQAAVTQTRDWLIASAAAILALVALYAVFFDNGTLISATGDYLHEFAHDGRHLFGAPCH</sequence>
<evidence type="ECO:0008006" key="4">
    <source>
        <dbReference type="Google" id="ProtNLM"/>
    </source>
</evidence>
<reference evidence="2 3" key="1">
    <citation type="submission" date="2017-09" db="EMBL/GenBank/DDBJ databases">
        <authorList>
            <person name="Lee N."/>
            <person name="Cho B.-K."/>
        </authorList>
    </citation>
    <scope>NUCLEOTIDE SEQUENCE [LARGE SCALE GENOMIC DNA]</scope>
    <source>
        <strain evidence="2 3">ATCC 12461</strain>
    </source>
</reference>
<keyword evidence="3" id="KW-1185">Reference proteome</keyword>
<dbReference type="OrthoDB" id="122519at2"/>
<dbReference type="RefSeq" id="WP_055533984.1">
    <property type="nucleotide sequence ID" value="NZ_CP023695.1"/>
</dbReference>
<protein>
    <recommendedName>
        <fullName evidence="4">CbtB-domain containing protein</fullName>
    </recommendedName>
</protein>
<dbReference type="Proteomes" id="UP000326553">
    <property type="component" value="Chromosome"/>
</dbReference>
<name>A0A5J6HG67_STRAD</name>
<dbReference type="EMBL" id="CP023695">
    <property type="protein sequence ID" value="QEV18262.1"/>
    <property type="molecule type" value="Genomic_DNA"/>
</dbReference>
<dbReference type="AlphaFoldDB" id="A0A5J6HG67"/>
<keyword evidence="1" id="KW-0472">Membrane</keyword>
<dbReference type="KEGG" id="salw:CP975_12805"/>
<evidence type="ECO:0000313" key="3">
    <source>
        <dbReference type="Proteomes" id="UP000326553"/>
    </source>
</evidence>
<keyword evidence="1" id="KW-0812">Transmembrane</keyword>
<proteinExistence type="predicted"/>
<organism evidence="2 3">
    <name type="scientific">Streptomyces alboniger</name>
    <dbReference type="NCBI Taxonomy" id="132473"/>
    <lineage>
        <taxon>Bacteria</taxon>
        <taxon>Bacillati</taxon>
        <taxon>Actinomycetota</taxon>
        <taxon>Actinomycetes</taxon>
        <taxon>Kitasatosporales</taxon>
        <taxon>Streptomycetaceae</taxon>
        <taxon>Streptomyces</taxon>
        <taxon>Streptomyces aurantiacus group</taxon>
    </lineage>
</organism>
<feature type="transmembrane region" description="Helical" evidence="1">
    <location>
        <begin position="25"/>
        <end position="43"/>
    </location>
</feature>
<dbReference type="Pfam" id="PF09489">
    <property type="entry name" value="CbtB"/>
    <property type="match status" value="1"/>
</dbReference>
<evidence type="ECO:0000313" key="2">
    <source>
        <dbReference type="EMBL" id="QEV18262.1"/>
    </source>
</evidence>
<dbReference type="InterPro" id="IPR012667">
    <property type="entry name" value="CbtB_put"/>
</dbReference>